<feature type="compositionally biased region" description="Low complexity" evidence="1">
    <location>
        <begin position="51"/>
        <end position="65"/>
    </location>
</feature>
<dbReference type="GeneID" id="18932850"/>
<feature type="compositionally biased region" description="Polar residues" evidence="1">
    <location>
        <begin position="26"/>
        <end position="35"/>
    </location>
</feature>
<evidence type="ECO:0000313" key="3">
    <source>
        <dbReference type="Proteomes" id="UP000001072"/>
    </source>
</evidence>
<dbReference type="KEGG" id="mlr:MELLADRAFT_76881"/>
<dbReference type="HOGENOM" id="CLU_291531_0_0_1"/>
<dbReference type="Pfam" id="PF08578">
    <property type="entry name" value="DUF1765"/>
    <property type="match status" value="1"/>
</dbReference>
<dbReference type="RefSeq" id="XP_007406055.1">
    <property type="nucleotide sequence ID" value="XM_007405993.1"/>
</dbReference>
<evidence type="ECO:0008006" key="4">
    <source>
        <dbReference type="Google" id="ProtNLM"/>
    </source>
</evidence>
<evidence type="ECO:0000256" key="1">
    <source>
        <dbReference type="SAM" id="MobiDB-lite"/>
    </source>
</evidence>
<feature type="compositionally biased region" description="Polar residues" evidence="1">
    <location>
        <begin position="95"/>
        <end position="110"/>
    </location>
</feature>
<feature type="region of interest" description="Disordered" evidence="1">
    <location>
        <begin position="775"/>
        <end position="916"/>
    </location>
</feature>
<feature type="region of interest" description="Disordered" evidence="1">
    <location>
        <begin position="933"/>
        <end position="953"/>
    </location>
</feature>
<evidence type="ECO:0000313" key="2">
    <source>
        <dbReference type="EMBL" id="EGG10586.1"/>
    </source>
</evidence>
<feature type="compositionally biased region" description="Low complexity" evidence="1">
    <location>
        <begin position="937"/>
        <end position="951"/>
    </location>
</feature>
<protein>
    <recommendedName>
        <fullName evidence="4">DUF1765-domain-containing protein</fullName>
    </recommendedName>
</protein>
<dbReference type="InParanoid" id="F4R9U7"/>
<dbReference type="VEuPathDB" id="FungiDB:MELLADRAFT_76881"/>
<feature type="region of interest" description="Disordered" evidence="1">
    <location>
        <begin position="1"/>
        <end position="127"/>
    </location>
</feature>
<dbReference type="InterPro" id="IPR013887">
    <property type="entry name" value="UPF0592"/>
</dbReference>
<organism evidence="3">
    <name type="scientific">Melampsora larici-populina (strain 98AG31 / pathotype 3-4-7)</name>
    <name type="common">Poplar leaf rust fungus</name>
    <dbReference type="NCBI Taxonomy" id="747676"/>
    <lineage>
        <taxon>Eukaryota</taxon>
        <taxon>Fungi</taxon>
        <taxon>Dikarya</taxon>
        <taxon>Basidiomycota</taxon>
        <taxon>Pucciniomycotina</taxon>
        <taxon>Pucciniomycetes</taxon>
        <taxon>Pucciniales</taxon>
        <taxon>Melampsoraceae</taxon>
        <taxon>Melampsora</taxon>
    </lineage>
</organism>
<feature type="compositionally biased region" description="Polar residues" evidence="1">
    <location>
        <begin position="899"/>
        <end position="908"/>
    </location>
</feature>
<proteinExistence type="predicted"/>
<feature type="compositionally biased region" description="Polar residues" evidence="1">
    <location>
        <begin position="70"/>
        <end position="79"/>
    </location>
</feature>
<accession>F4R9U7</accession>
<sequence length="1025" mass="113396">MSLVTPLVLSSHNDESRLPDEFPSEPSISQNTVSPISEPLPPIQAKLPDVSSDINRSRSGSSGSSDSERNQPSNSSSGGLLNHKLARSDPGSHVPPQSNDHQQGPSAQTERSVEVKPAPQDVSNEVAPVRIIDEQSTKEWATLESSLTSFRASRGQPVTVNGARVDLTNFLTGTLLPFLKAEESHTGSVYVNQKLMITHRKILFGWLDLIFAELREPQPASRGACLDGVAGILESHFLASYILNSNPAAVAQYRQVLVSVLSFAVDKLNDKAVYANTLVFAGRMLAMAFFRIEGVARKLLRALPPVKRMSMRRILDEMQASSKSLTSERPNLQPFPSYLRELCFTNLADYCRVFSNASTESDNVLVQEGTVQVEMSGNWLIRWTASDSDLPFAFYRAYHRQLATYLRPQPNDTIIDSLLLVSMPGFLFIAASFLDKCDSLVHRSLRSVTTLGPNTNSFNAGESANLAMGAKPKVLELAHRRLISTALDIVGGSPVANAESDEASDFSRRRNFFGGLLNVWIQAITKRTSMWDTRSVFLLLDFFDGLFYTVLYTAPVATPTDHPPSPKLAQPSLRLFDVSFILDVVRRILTTADNTVCVMRTIAFVYSQFEALTINPKTCDALCLDLLLQPTIFQHLFLHWNSGVRGYYMRLLVWRLSRLGVLDQSGPQTKSREAINIILTFNNRLDAIRKRHDELSPEPEILRRKEDDYHRKRSTICSTRGVTDQPWAINELSPEEVCAETVNDPLPETSATTSTEKPSVAKVASWLKVVKKLGGTAKGRARHEPSSSVSLPATSSELDLIPEQPSRRTEDFKSAPSTPPPAQPDDDPMKTPRKSDSSHRSTQSPDSPTFFKFEFEIGAEMPRSDSFDTPLTTPTPSEIPQTIDPTSLQVSPLKPPSDNPTAPNSSTPGPRVSTRFSKRVSLLPPVALNLLKENEMTPSVPSTSKSSTNKTQVDVPYSISKHAYAIRALAEYEQSLEEEHEWKEKLAEEEANDLLAGIDPNLNTASELIVPRLAVSWPLSFSEDE</sequence>
<feature type="compositionally biased region" description="Low complexity" evidence="1">
    <location>
        <begin position="786"/>
        <end position="796"/>
    </location>
</feature>
<dbReference type="EMBL" id="GL883094">
    <property type="protein sequence ID" value="EGG10586.1"/>
    <property type="molecule type" value="Genomic_DNA"/>
</dbReference>
<gene>
    <name evidence="2" type="ORF">MELLADRAFT_76881</name>
</gene>
<dbReference type="STRING" id="747676.F4R9U7"/>
<feature type="compositionally biased region" description="Basic and acidic residues" evidence="1">
    <location>
        <begin position="827"/>
        <end position="839"/>
    </location>
</feature>
<keyword evidence="3" id="KW-1185">Reference proteome</keyword>
<dbReference type="PANTHER" id="PTHR37988:SF1">
    <property type="entry name" value="UPF0592 MEMBRANE PROTEIN C7D4.03C"/>
    <property type="match status" value="1"/>
</dbReference>
<dbReference type="Proteomes" id="UP000001072">
    <property type="component" value="Unassembled WGS sequence"/>
</dbReference>
<dbReference type="eggNOG" id="ENOG502R8B9">
    <property type="taxonomic scope" value="Eukaryota"/>
</dbReference>
<reference evidence="3" key="1">
    <citation type="journal article" date="2011" name="Proc. Natl. Acad. Sci. U.S.A.">
        <title>Obligate biotrophy features unraveled by the genomic analysis of rust fungi.</title>
        <authorList>
            <person name="Duplessis S."/>
            <person name="Cuomo C.A."/>
            <person name="Lin Y.-C."/>
            <person name="Aerts A."/>
            <person name="Tisserant E."/>
            <person name="Veneault-Fourrey C."/>
            <person name="Joly D.L."/>
            <person name="Hacquard S."/>
            <person name="Amselem J."/>
            <person name="Cantarel B.L."/>
            <person name="Chiu R."/>
            <person name="Coutinho P.M."/>
            <person name="Feau N."/>
            <person name="Field M."/>
            <person name="Frey P."/>
            <person name="Gelhaye E."/>
            <person name="Goldberg J."/>
            <person name="Grabherr M.G."/>
            <person name="Kodira C.D."/>
            <person name="Kohler A."/>
            <person name="Kuees U."/>
            <person name="Lindquist E.A."/>
            <person name="Lucas S.M."/>
            <person name="Mago R."/>
            <person name="Mauceli E."/>
            <person name="Morin E."/>
            <person name="Murat C."/>
            <person name="Pangilinan J.L."/>
            <person name="Park R."/>
            <person name="Pearson M."/>
            <person name="Quesneville H."/>
            <person name="Rouhier N."/>
            <person name="Sakthikumar S."/>
            <person name="Salamov A.A."/>
            <person name="Schmutz J."/>
            <person name="Selles B."/>
            <person name="Shapiro H."/>
            <person name="Tanguay P."/>
            <person name="Tuskan G.A."/>
            <person name="Henrissat B."/>
            <person name="Van de Peer Y."/>
            <person name="Rouze P."/>
            <person name="Ellis J.G."/>
            <person name="Dodds P.N."/>
            <person name="Schein J.E."/>
            <person name="Zhong S."/>
            <person name="Hamelin R.C."/>
            <person name="Grigoriev I.V."/>
            <person name="Szabo L.J."/>
            <person name="Martin F."/>
        </authorList>
    </citation>
    <scope>NUCLEOTIDE SEQUENCE [LARGE SCALE GENOMIC DNA]</scope>
    <source>
        <strain evidence="3">98AG31 / pathotype 3-4-7</strain>
    </source>
</reference>
<dbReference type="AlphaFoldDB" id="F4R9U7"/>
<dbReference type="PANTHER" id="PTHR37988">
    <property type="entry name" value="UPF0592 MEMBRANE PROTEIN C7D4.03C"/>
    <property type="match status" value="1"/>
</dbReference>
<dbReference type="OrthoDB" id="2505807at2759"/>
<feature type="compositionally biased region" description="Polar residues" evidence="1">
    <location>
        <begin position="867"/>
        <end position="890"/>
    </location>
</feature>
<name>F4R9U7_MELLP</name>